<comment type="caution">
    <text evidence="1">The sequence shown here is derived from an EMBL/GenBank/DDBJ whole genome shotgun (WGS) entry which is preliminary data.</text>
</comment>
<gene>
    <name evidence="1" type="ORF">RCL2_001873800</name>
</gene>
<name>A0A8H3QTA2_9GLOM</name>
<reference evidence="1" key="1">
    <citation type="submission" date="2019-10" db="EMBL/GenBank/DDBJ databases">
        <title>Conservation and host-specific expression of non-tandemly repeated heterogenous ribosome RNA gene in arbuscular mycorrhizal fungi.</title>
        <authorList>
            <person name="Maeda T."/>
            <person name="Kobayashi Y."/>
            <person name="Nakagawa T."/>
            <person name="Ezawa T."/>
            <person name="Yamaguchi K."/>
            <person name="Bino T."/>
            <person name="Nishimoto Y."/>
            <person name="Shigenobu S."/>
            <person name="Kawaguchi M."/>
        </authorList>
    </citation>
    <scope>NUCLEOTIDE SEQUENCE</scope>
    <source>
        <strain evidence="1">HR1</strain>
    </source>
</reference>
<evidence type="ECO:0000313" key="1">
    <source>
        <dbReference type="EMBL" id="GES91940.1"/>
    </source>
</evidence>
<proteinExistence type="predicted"/>
<evidence type="ECO:0000313" key="2">
    <source>
        <dbReference type="Proteomes" id="UP000615446"/>
    </source>
</evidence>
<dbReference type="EMBL" id="BLAL01000208">
    <property type="protein sequence ID" value="GES91940.1"/>
    <property type="molecule type" value="Genomic_DNA"/>
</dbReference>
<protein>
    <submittedName>
        <fullName evidence="1">Uncharacterized protein</fullName>
    </submittedName>
</protein>
<accession>A0A8H3QTA2</accession>
<dbReference type="AlphaFoldDB" id="A0A8H3QTA2"/>
<organism evidence="1 2">
    <name type="scientific">Rhizophagus clarus</name>
    <dbReference type="NCBI Taxonomy" id="94130"/>
    <lineage>
        <taxon>Eukaryota</taxon>
        <taxon>Fungi</taxon>
        <taxon>Fungi incertae sedis</taxon>
        <taxon>Mucoromycota</taxon>
        <taxon>Glomeromycotina</taxon>
        <taxon>Glomeromycetes</taxon>
        <taxon>Glomerales</taxon>
        <taxon>Glomeraceae</taxon>
        <taxon>Rhizophagus</taxon>
    </lineage>
</organism>
<dbReference type="Proteomes" id="UP000615446">
    <property type="component" value="Unassembled WGS sequence"/>
</dbReference>
<sequence length="99" mass="11656">MEKVDHYKVFTAIGNNDVNLYYPDRLRNDFISHFRITDIECKRSCADHKFRILVREIVIHSHNWAIADPQYCGIAGFQKSRYPQSTTATGHVLDLRKWC</sequence>